<dbReference type="GO" id="GO:0030414">
    <property type="term" value="F:peptidase inhibitor activity"/>
    <property type="evidence" value="ECO:0007669"/>
    <property type="project" value="InterPro"/>
</dbReference>
<reference evidence="4" key="1">
    <citation type="journal article" date="2023" name="Science">
        <title>Genome structures resolve the early diversification of teleost fishes.</title>
        <authorList>
            <person name="Parey E."/>
            <person name="Louis A."/>
            <person name="Montfort J."/>
            <person name="Bouchez O."/>
            <person name="Roques C."/>
            <person name="Iampietro C."/>
            <person name="Lluch J."/>
            <person name="Castinel A."/>
            <person name="Donnadieu C."/>
            <person name="Desvignes T."/>
            <person name="Floi Bucao C."/>
            <person name="Jouanno E."/>
            <person name="Wen M."/>
            <person name="Mejri S."/>
            <person name="Dirks R."/>
            <person name="Jansen H."/>
            <person name="Henkel C."/>
            <person name="Chen W.J."/>
            <person name="Zahm M."/>
            <person name="Cabau C."/>
            <person name="Klopp C."/>
            <person name="Thompson A.W."/>
            <person name="Robinson-Rechavi M."/>
            <person name="Braasch I."/>
            <person name="Lecointre G."/>
            <person name="Bobe J."/>
            <person name="Postlethwait J.H."/>
            <person name="Berthelot C."/>
            <person name="Roest Crollius H."/>
            <person name="Guiguen Y."/>
        </authorList>
    </citation>
    <scope>NUCLEOTIDE SEQUENCE</scope>
    <source>
        <strain evidence="4">NC1722</strain>
    </source>
</reference>
<evidence type="ECO:0000259" key="2">
    <source>
        <dbReference type="PROSITE" id="PS50853"/>
    </source>
</evidence>
<keyword evidence="5" id="KW-1185">Reference proteome</keyword>
<feature type="domain" description="Fibronectin type-III" evidence="2">
    <location>
        <begin position="175"/>
        <end position="276"/>
    </location>
</feature>
<dbReference type="EMBL" id="JAINUG010000040">
    <property type="protein sequence ID" value="KAJ8407090.1"/>
    <property type="molecule type" value="Genomic_DNA"/>
</dbReference>
<dbReference type="GO" id="GO:0005576">
    <property type="term" value="C:extracellular region"/>
    <property type="evidence" value="ECO:0007669"/>
    <property type="project" value="InterPro"/>
</dbReference>
<dbReference type="SMART" id="SM00060">
    <property type="entry name" value="FN3"/>
    <property type="match status" value="4"/>
</dbReference>
<dbReference type="AlphaFoldDB" id="A0AAD7SQU7"/>
<evidence type="ECO:0000256" key="1">
    <source>
        <dbReference type="SAM" id="MobiDB-lite"/>
    </source>
</evidence>
<dbReference type="GO" id="GO:0009986">
    <property type="term" value="C:cell surface"/>
    <property type="evidence" value="ECO:0007669"/>
    <property type="project" value="TreeGrafter"/>
</dbReference>
<feature type="domain" description="Fibronectin type-III" evidence="2">
    <location>
        <begin position="281"/>
        <end position="386"/>
    </location>
</feature>
<dbReference type="InterPro" id="IPR008197">
    <property type="entry name" value="WAP_dom"/>
</dbReference>
<comment type="caution">
    <text evidence="4">The sequence shown here is derived from an EMBL/GenBank/DDBJ whole genome shotgun (WGS) entry which is preliminary data.</text>
</comment>
<dbReference type="CDD" id="cd00199">
    <property type="entry name" value="WAP"/>
    <property type="match status" value="1"/>
</dbReference>
<feature type="region of interest" description="Disordered" evidence="1">
    <location>
        <begin position="631"/>
        <end position="665"/>
    </location>
</feature>
<dbReference type="InterPro" id="IPR042447">
    <property type="entry name" value="Anosmin-1"/>
</dbReference>
<dbReference type="InterPro" id="IPR003961">
    <property type="entry name" value="FN3_dom"/>
</dbReference>
<dbReference type="Pfam" id="PF00041">
    <property type="entry name" value="fn3"/>
    <property type="match status" value="3"/>
</dbReference>
<protein>
    <recommendedName>
        <fullName evidence="6">Anosmin-1</fullName>
    </recommendedName>
</protein>
<dbReference type="InterPro" id="IPR036116">
    <property type="entry name" value="FN3_sf"/>
</dbReference>
<dbReference type="PANTHER" id="PTHR14131:SF5">
    <property type="entry name" value="ANOSMIN-1"/>
    <property type="match status" value="1"/>
</dbReference>
<dbReference type="InterPro" id="IPR040957">
    <property type="entry name" value="Anosmin-1_Cys_box"/>
</dbReference>
<evidence type="ECO:0000313" key="4">
    <source>
        <dbReference type="EMBL" id="KAJ8407090.1"/>
    </source>
</evidence>
<dbReference type="Pfam" id="PF17869">
    <property type="entry name" value="Cys_box"/>
    <property type="match status" value="1"/>
</dbReference>
<dbReference type="CDD" id="cd00063">
    <property type="entry name" value="FN3"/>
    <property type="match status" value="4"/>
</dbReference>
<dbReference type="SUPFAM" id="SSF57256">
    <property type="entry name" value="Elafin-like"/>
    <property type="match status" value="1"/>
</dbReference>
<sequence length="665" mass="73794">MITSIATLRASASRSLGNASARKHEESVSAGSVCRARCASRCISLHITRISTLSKHSQNNGSLEWCQNHKHCSKCLEPCKSSWDLKENQCRSLCESLFPKKHYECVTSCEFRRSVETAKQGDCPAPKKASGFAAACVESCDDDAECPPGKKCCSNGCGHTCQLPKNLYKGVPLKPRKELSFTELPSSHLEIRWSSRFNISVEPVLYVVQQRWNYGLHPSEDDSTDWQTVGQTTEERVQLANIRASRWYQFRVASVNIHGTRGFTDPSKHFCSSKDPSAPPAPSSLRVTNVTAKADGTVSARLGWNLPEEPDIPVHHFKVYWSQTASDRFTVSAKKKRRKTAKGVLNYVDLEGLHANGSYTVELQAVTYWGKARLKSAKASLNFSAACLNATKKGLSTVKNFEGPTAGFNPGRGSTWPLGVGNPVYQDSQLQVRVYWKKRGARSRYHVQWGPEFCSHNVTRGPEKSVTQENYINLPGLLFSCKYKVTVRASRSGGGGSKAESTTFLTPACSTLRAKSPRHVRCPEEEGTALLKVTAKPENLTASFSVHGGNITGRFFWRVPMPRPHQRITALQVTWAATTTDSRQKSLPDSIISQSQILPPDLNYLVVSNMRPRTGYRLEVRAVTRAGDGFSFSETFQTPSLSSAPEQPPRLRQRQQQQQRPSGEY</sequence>
<dbReference type="SUPFAM" id="SSF49265">
    <property type="entry name" value="Fibronectin type III"/>
    <property type="match status" value="2"/>
</dbReference>
<dbReference type="PROSITE" id="PS51390">
    <property type="entry name" value="WAP"/>
    <property type="match status" value="1"/>
</dbReference>
<evidence type="ECO:0000313" key="5">
    <source>
        <dbReference type="Proteomes" id="UP001221898"/>
    </source>
</evidence>
<evidence type="ECO:0000259" key="3">
    <source>
        <dbReference type="PROSITE" id="PS51390"/>
    </source>
</evidence>
<dbReference type="Gene3D" id="4.10.75.10">
    <property type="entry name" value="Elafin-like"/>
    <property type="match status" value="1"/>
</dbReference>
<dbReference type="InterPro" id="IPR036645">
    <property type="entry name" value="Elafin-like_sf"/>
</dbReference>
<dbReference type="Proteomes" id="UP001221898">
    <property type="component" value="Unassembled WGS sequence"/>
</dbReference>
<dbReference type="PANTHER" id="PTHR14131">
    <property type="entry name" value="ANOSMIN"/>
    <property type="match status" value="1"/>
</dbReference>
<dbReference type="PROSITE" id="PS50853">
    <property type="entry name" value="FN3"/>
    <property type="match status" value="4"/>
</dbReference>
<gene>
    <name evidence="4" type="ORF">AAFF_G00287660</name>
</gene>
<proteinExistence type="predicted"/>
<dbReference type="Pfam" id="PF00095">
    <property type="entry name" value="WAP"/>
    <property type="match status" value="1"/>
</dbReference>
<dbReference type="PRINTS" id="PR00003">
    <property type="entry name" value="4DISULPHCORE"/>
</dbReference>
<dbReference type="InterPro" id="IPR013783">
    <property type="entry name" value="Ig-like_fold"/>
</dbReference>
<feature type="domain" description="Fibronectin type-III" evidence="2">
    <location>
        <begin position="536"/>
        <end position="641"/>
    </location>
</feature>
<dbReference type="GO" id="GO:0030182">
    <property type="term" value="P:neuron differentiation"/>
    <property type="evidence" value="ECO:0007669"/>
    <property type="project" value="TreeGrafter"/>
</dbReference>
<organism evidence="4 5">
    <name type="scientific">Aldrovandia affinis</name>
    <dbReference type="NCBI Taxonomy" id="143900"/>
    <lineage>
        <taxon>Eukaryota</taxon>
        <taxon>Metazoa</taxon>
        <taxon>Chordata</taxon>
        <taxon>Craniata</taxon>
        <taxon>Vertebrata</taxon>
        <taxon>Euteleostomi</taxon>
        <taxon>Actinopterygii</taxon>
        <taxon>Neopterygii</taxon>
        <taxon>Teleostei</taxon>
        <taxon>Notacanthiformes</taxon>
        <taxon>Halosauridae</taxon>
        <taxon>Aldrovandia</taxon>
    </lineage>
</organism>
<feature type="domain" description="WAP" evidence="3">
    <location>
        <begin position="116"/>
        <end position="165"/>
    </location>
</feature>
<feature type="compositionally biased region" description="Polar residues" evidence="1">
    <location>
        <begin position="632"/>
        <end position="644"/>
    </location>
</feature>
<name>A0AAD7SQU7_9TELE</name>
<dbReference type="Gene3D" id="2.60.40.10">
    <property type="entry name" value="Immunoglobulins"/>
    <property type="match status" value="3"/>
</dbReference>
<accession>A0AAD7SQU7</accession>
<evidence type="ECO:0008006" key="6">
    <source>
        <dbReference type="Google" id="ProtNLM"/>
    </source>
</evidence>
<dbReference type="SMART" id="SM00217">
    <property type="entry name" value="WAP"/>
    <property type="match status" value="1"/>
</dbReference>
<feature type="domain" description="Fibronectin type-III" evidence="2">
    <location>
        <begin position="416"/>
        <end position="509"/>
    </location>
</feature>
<feature type="compositionally biased region" description="Low complexity" evidence="1">
    <location>
        <begin position="654"/>
        <end position="665"/>
    </location>
</feature>
<dbReference type="FunFam" id="4.10.75.10:FF:000001">
    <property type="entry name" value="Anosmin 1"/>
    <property type="match status" value="1"/>
</dbReference>